<evidence type="ECO:0000256" key="3">
    <source>
        <dbReference type="ARBA" id="ARBA00024226"/>
    </source>
</evidence>
<keyword evidence="7" id="KW-1185">Reference proteome</keyword>
<name>A0A8K0RZ26_9HYPO</name>
<dbReference type="FunFam" id="3.40.605.10:FF:000026">
    <property type="entry name" value="Aldehyde dehydrogenase, putative"/>
    <property type="match status" value="1"/>
</dbReference>
<dbReference type="FunFam" id="3.40.309.10:FF:000012">
    <property type="entry name" value="Betaine aldehyde dehydrogenase"/>
    <property type="match status" value="1"/>
</dbReference>
<dbReference type="InterPro" id="IPR016163">
    <property type="entry name" value="Ald_DH_C"/>
</dbReference>
<dbReference type="OrthoDB" id="310895at2759"/>
<dbReference type="Gene3D" id="3.40.605.10">
    <property type="entry name" value="Aldehyde Dehydrogenase, Chain A, domain 1"/>
    <property type="match status" value="1"/>
</dbReference>
<keyword evidence="2" id="KW-0560">Oxidoreductase</keyword>
<dbReference type="EMBL" id="JAGPXF010000004">
    <property type="protein sequence ID" value="KAH7246523.1"/>
    <property type="molecule type" value="Genomic_DNA"/>
</dbReference>
<dbReference type="PANTHER" id="PTHR11699">
    <property type="entry name" value="ALDEHYDE DEHYDROGENASE-RELATED"/>
    <property type="match status" value="1"/>
</dbReference>
<evidence type="ECO:0000259" key="5">
    <source>
        <dbReference type="Pfam" id="PF00171"/>
    </source>
</evidence>
<dbReference type="Proteomes" id="UP000813427">
    <property type="component" value="Unassembled WGS sequence"/>
</dbReference>
<dbReference type="EC" id="1.2.1.3" evidence="3"/>
<dbReference type="InterPro" id="IPR015590">
    <property type="entry name" value="Aldehyde_DH_dom"/>
</dbReference>
<organism evidence="6 7">
    <name type="scientific">Fusarium tricinctum</name>
    <dbReference type="NCBI Taxonomy" id="61284"/>
    <lineage>
        <taxon>Eukaryota</taxon>
        <taxon>Fungi</taxon>
        <taxon>Dikarya</taxon>
        <taxon>Ascomycota</taxon>
        <taxon>Pezizomycotina</taxon>
        <taxon>Sordariomycetes</taxon>
        <taxon>Hypocreomycetidae</taxon>
        <taxon>Hypocreales</taxon>
        <taxon>Nectriaceae</taxon>
        <taxon>Fusarium</taxon>
        <taxon>Fusarium tricinctum species complex</taxon>
    </lineage>
</organism>
<dbReference type="InterPro" id="IPR016161">
    <property type="entry name" value="Ald_DH/histidinol_DH"/>
</dbReference>
<evidence type="ECO:0000256" key="1">
    <source>
        <dbReference type="ARBA" id="ARBA00009986"/>
    </source>
</evidence>
<dbReference type="SUPFAM" id="SSF53720">
    <property type="entry name" value="ALDH-like"/>
    <property type="match status" value="1"/>
</dbReference>
<dbReference type="FunFam" id="3.40.605.10:FF:000007">
    <property type="entry name" value="NAD/NADP-dependent betaine aldehyde dehydrogenase"/>
    <property type="match status" value="1"/>
</dbReference>
<accession>A0A8K0RZ26</accession>
<comment type="similarity">
    <text evidence="1">Belongs to the aldehyde dehydrogenase family.</text>
</comment>
<dbReference type="InterPro" id="IPR016162">
    <property type="entry name" value="Ald_DH_N"/>
</dbReference>
<evidence type="ECO:0000313" key="7">
    <source>
        <dbReference type="Proteomes" id="UP000813427"/>
    </source>
</evidence>
<dbReference type="Gene3D" id="3.40.309.10">
    <property type="entry name" value="Aldehyde Dehydrogenase, Chain A, domain 2"/>
    <property type="match status" value="1"/>
</dbReference>
<protein>
    <recommendedName>
        <fullName evidence="3">aldehyde dehydrogenase (NAD(+))</fullName>
        <ecNumber evidence="3">1.2.1.3</ecNumber>
    </recommendedName>
</protein>
<feature type="domain" description="Aldehyde dehydrogenase" evidence="5">
    <location>
        <begin position="31"/>
        <end position="486"/>
    </location>
</feature>
<dbReference type="Pfam" id="PF00171">
    <property type="entry name" value="Aldedh"/>
    <property type="match status" value="1"/>
</dbReference>
<evidence type="ECO:0000313" key="6">
    <source>
        <dbReference type="EMBL" id="KAH7246523.1"/>
    </source>
</evidence>
<comment type="caution">
    <text evidence="6">The sequence shown here is derived from an EMBL/GenBank/DDBJ whole genome shotgun (WGS) entry which is preliminary data.</text>
</comment>
<evidence type="ECO:0000256" key="2">
    <source>
        <dbReference type="ARBA" id="ARBA00023002"/>
    </source>
</evidence>
<reference evidence="6" key="1">
    <citation type="journal article" date="2021" name="Nat. Commun.">
        <title>Genetic determinants of endophytism in the Arabidopsis root mycobiome.</title>
        <authorList>
            <person name="Mesny F."/>
            <person name="Miyauchi S."/>
            <person name="Thiergart T."/>
            <person name="Pickel B."/>
            <person name="Atanasova L."/>
            <person name="Karlsson M."/>
            <person name="Huettel B."/>
            <person name="Barry K.W."/>
            <person name="Haridas S."/>
            <person name="Chen C."/>
            <person name="Bauer D."/>
            <person name="Andreopoulos W."/>
            <person name="Pangilinan J."/>
            <person name="LaButti K."/>
            <person name="Riley R."/>
            <person name="Lipzen A."/>
            <person name="Clum A."/>
            <person name="Drula E."/>
            <person name="Henrissat B."/>
            <person name="Kohler A."/>
            <person name="Grigoriev I.V."/>
            <person name="Martin F.M."/>
            <person name="Hacquard S."/>
        </authorList>
    </citation>
    <scope>NUCLEOTIDE SEQUENCE</scope>
    <source>
        <strain evidence="6">MPI-SDFR-AT-0068</strain>
    </source>
</reference>
<evidence type="ECO:0000256" key="4">
    <source>
        <dbReference type="ARBA" id="ARBA00049194"/>
    </source>
</evidence>
<sequence>MAELTITGAEGRKITLPTGLFINNTFEPATDNKTITIENPSTCTPIGDVSAAQAADVDRAVAASKKAFSTWKTTAPAERRRLLLNLADLIEENASDFASIEAVDAGLLYNLSLGLSVAQATETLRYFAGWADKLDGQSMGYDGGIALTKREPIGVCAAVVPWNTPLMITCWKIAPCLASGNTLIIKTPELAPLYGQRLAQLIVEAGFPPGVVSILCGLGKEAGQAIADHDQIRKLSFTGSVVTGRSILVSAAKSNLKKVTLELGGKGPSIIFSDADWENALAFSTFGITAHNGQICAAGSRIYVQEDIYDRFVTEFSQRTRDAVMGDPLLPDTVKGPIISSTQKDRVLAYLSKAKDEGTEVLHGGADKTDSSSKGHFVPNTAYVNVSPSASVMREEVFGPVASIAKFKTEQEVIELANDTEYGLAAAVFTNDISRAIRVSEQVECGLVTVNSWGAVHANTPFGGVKQSGFGREGGQDALNDWTQVKLNEFLSHLHRTIDSRDRRDVVLLFAGEAMRLLSFVLNLLSSRMRKVKNTNRLSKQLCGSWIKSIAASTTRAAHYTKALTLMLDEWQMMNRLWGILDMWMAAREIKTQISRRTSIADPVKTVDVAIQASQTLCLTSFHFCEAASFLSSKGITNLSAKTQERLSFFAIRSWTAFTMVEVGRLLLDGLHTPHDSEKAVPGSWKARWRKDMIQNLAWVSVSVHWSLRNGLLPESLVSPLALFATWSLVKDAWKEADEPSTEGSD</sequence>
<gene>
    <name evidence="6" type="ORF">BKA59DRAFT_501506</name>
</gene>
<dbReference type="GO" id="GO:0046394">
    <property type="term" value="P:carboxylic acid biosynthetic process"/>
    <property type="evidence" value="ECO:0007669"/>
    <property type="project" value="UniProtKB-ARBA"/>
</dbReference>
<dbReference type="GO" id="GO:0004029">
    <property type="term" value="F:aldehyde dehydrogenase (NAD+) activity"/>
    <property type="evidence" value="ECO:0007669"/>
    <property type="project" value="UniProtKB-EC"/>
</dbReference>
<proteinExistence type="inferred from homology"/>
<dbReference type="AlphaFoldDB" id="A0A8K0RZ26"/>
<comment type="catalytic activity">
    <reaction evidence="4">
        <text>an aldehyde + NAD(+) + H2O = a carboxylate + NADH + 2 H(+)</text>
        <dbReference type="Rhea" id="RHEA:16185"/>
        <dbReference type="ChEBI" id="CHEBI:15377"/>
        <dbReference type="ChEBI" id="CHEBI:15378"/>
        <dbReference type="ChEBI" id="CHEBI:17478"/>
        <dbReference type="ChEBI" id="CHEBI:29067"/>
        <dbReference type="ChEBI" id="CHEBI:57540"/>
        <dbReference type="ChEBI" id="CHEBI:57945"/>
        <dbReference type="EC" id="1.2.1.3"/>
    </reaction>
</comment>